<proteinExistence type="predicted"/>
<feature type="region of interest" description="Disordered" evidence="1">
    <location>
        <begin position="307"/>
        <end position="373"/>
    </location>
</feature>
<evidence type="ECO:0000313" key="4">
    <source>
        <dbReference type="Proteomes" id="UP000230202"/>
    </source>
</evidence>
<feature type="compositionally biased region" description="Basic and acidic residues" evidence="1">
    <location>
        <begin position="307"/>
        <end position="317"/>
    </location>
</feature>
<dbReference type="Gene3D" id="3.90.1340.10">
    <property type="entry name" value="Phage tail collar domain"/>
    <property type="match status" value="1"/>
</dbReference>
<dbReference type="InterPro" id="IPR037053">
    <property type="entry name" value="Phage_tail_collar_dom_sf"/>
</dbReference>
<gene>
    <name evidence="3" type="ORF">BHC54_09190</name>
</gene>
<dbReference type="EMBL" id="MEIL01000029">
    <property type="protein sequence ID" value="PIT38679.1"/>
    <property type="molecule type" value="Genomic_DNA"/>
</dbReference>
<dbReference type="Proteomes" id="UP000230202">
    <property type="component" value="Unassembled WGS sequence"/>
</dbReference>
<keyword evidence="4" id="KW-1185">Reference proteome</keyword>
<accession>A0A2N9X676</accession>
<protein>
    <recommendedName>
        <fullName evidence="2">Phage tail collar domain-containing protein</fullName>
    </recommendedName>
</protein>
<evidence type="ECO:0000313" key="3">
    <source>
        <dbReference type="EMBL" id="PIT38679.1"/>
    </source>
</evidence>
<comment type="caution">
    <text evidence="3">The sequence shown here is derived from an EMBL/GenBank/DDBJ whole genome shotgun (WGS) entry which is preliminary data.</text>
</comment>
<evidence type="ECO:0000256" key="1">
    <source>
        <dbReference type="SAM" id="MobiDB-lite"/>
    </source>
</evidence>
<dbReference type="Pfam" id="PF07484">
    <property type="entry name" value="Collar"/>
    <property type="match status" value="1"/>
</dbReference>
<dbReference type="InterPro" id="IPR011083">
    <property type="entry name" value="Phage_tail_collar_dom"/>
</dbReference>
<name>A0A2N9X676_9NEIS</name>
<feature type="region of interest" description="Disordered" evidence="1">
    <location>
        <begin position="11"/>
        <end position="31"/>
    </location>
</feature>
<feature type="domain" description="Phage tail collar" evidence="2">
    <location>
        <begin position="247"/>
        <end position="304"/>
    </location>
</feature>
<dbReference type="SUPFAM" id="SSF88874">
    <property type="entry name" value="Receptor-binding domain of short tail fibre protein gp12"/>
    <property type="match status" value="1"/>
</dbReference>
<reference evidence="3" key="1">
    <citation type="journal article" date="2017" name="MBio">
        <title>Type VI secretion-mediated competition in the bee gut microbiome.</title>
        <authorList>
            <person name="Steele M.I."/>
            <person name="Kwong W.K."/>
            <person name="Powell J.E."/>
            <person name="Whiteley M."/>
            <person name="Moran N.A."/>
        </authorList>
    </citation>
    <scope>NUCLEOTIDE SEQUENCE [LARGE SCALE GENOMIC DNA]</scope>
    <source>
        <strain evidence="3">WkB273</strain>
    </source>
</reference>
<sequence>MSKNPTLIPQAFANNGSKNTIQNTRQPGQDMEDATWSDGFPNVTMQPVESGGLPPKGMDFNGIFNTLSESIVYLQKGGLFYFDKAYANAFGGYQTGAILMADDNTRLFVSTMDKNSNDPNQKMTGWEILAGVGINAATASKLLNGRKIGGVLFDGSQDIDLPGVNKAGTQDTSGNAATATWAAQIAAHTIGGVMFNGKGDIDLPGVNKAGNQDTSGNAATATKLKTARLIDGVPFDGSKDINLTPAGAIQYFAQASAPAGWLKANGAAVSRKDYADLFAAIGTTYGAGDGKTTFNLPDFRGEFLRGWDDGRGADKGRSLGSWQDSENKSHQHSGNTSPSGSHQHTGTTDWNGQHTHPVGKTGGGNGSQAAKSFADSGGEIAAAGNHAHNFTTSWSGEHTHAFWTEWVGGAESRPRNVALLVCIKY</sequence>
<dbReference type="RefSeq" id="WP_100152560.1">
    <property type="nucleotide sequence ID" value="NZ_MEIL01000029.1"/>
</dbReference>
<feature type="compositionally biased region" description="Polar residues" evidence="1">
    <location>
        <begin position="332"/>
        <end position="354"/>
    </location>
</feature>
<feature type="compositionally biased region" description="Polar residues" evidence="1">
    <location>
        <begin position="11"/>
        <end position="27"/>
    </location>
</feature>
<organism evidence="3 4">
    <name type="scientific">Snodgrassella alvi</name>
    <dbReference type="NCBI Taxonomy" id="1196083"/>
    <lineage>
        <taxon>Bacteria</taxon>
        <taxon>Pseudomonadati</taxon>
        <taxon>Pseudomonadota</taxon>
        <taxon>Betaproteobacteria</taxon>
        <taxon>Neisseriales</taxon>
        <taxon>Neisseriaceae</taxon>
        <taxon>Snodgrassella</taxon>
    </lineage>
</organism>
<dbReference type="AlphaFoldDB" id="A0A2N9X676"/>
<evidence type="ECO:0000259" key="2">
    <source>
        <dbReference type="Pfam" id="PF07484"/>
    </source>
</evidence>